<dbReference type="PANTHER" id="PTHR43081:SF17">
    <property type="entry name" value="BLL5647 PROTEIN"/>
    <property type="match status" value="1"/>
</dbReference>
<comment type="subcellular location">
    <subcellularLocation>
        <location evidence="1">Cell membrane</location>
        <topology evidence="1">Multi-pass membrane protein</topology>
    </subcellularLocation>
</comment>
<dbReference type="PROSITE" id="PS50885">
    <property type="entry name" value="HAMP"/>
    <property type="match status" value="1"/>
</dbReference>
<feature type="transmembrane region" description="Helical" evidence="7">
    <location>
        <begin position="23"/>
        <end position="49"/>
    </location>
</feature>
<name>A0A2U3PCI9_9MYCO</name>
<feature type="transmembrane region" description="Helical" evidence="7">
    <location>
        <begin position="194"/>
        <end position="217"/>
    </location>
</feature>
<evidence type="ECO:0000256" key="2">
    <source>
        <dbReference type="ARBA" id="ARBA00005381"/>
    </source>
</evidence>
<feature type="transmembrane region" description="Helical" evidence="7">
    <location>
        <begin position="144"/>
        <end position="165"/>
    </location>
</feature>
<sequence length="525" mass="55565">MRRRHARGIEQGRLNSTSSAPTLLARYAAGLTLAHTLAAAEVVLVVLSLARGTGSGIHALLSLKNLFTVVGLVVLGSVMASVGAAVYVAPAVRWYVTGQEPDERQSRVPTLIVERQSMIELASWALGGAVFLAVNHAAGPDALLLIGLSALFGGAAATCMGYLITFRTLRPVIAMAMQSSDTGPRLPGVRARLLITWLLCSAMPCGAIALLILLHVNGWVIEKALSVEMPALVLSMVALLLGLRAISVVSRSISEPVREVVDAMAAVGCGDTDRFVDVYESSDIGHLQRGFNRMVAGLAERELLRDLFGRHVGVDVARRALAGTATADGEVRDVAVLFVDLAGSTQLAASRPPAEVAGLLNEFFRIVVAEVDRCGGLINKFEGDAVLAVFGVPLHTDGWADAALRTARALGHELPQLADVDFGVGVSAGPVFAGNIGAENRYEYTVIGDPVNEAARLADQAKNCPTRIMASGAVIAAAGLDEAQRWQHRGPLHLRGRPTATQVFEPRNVTYYSLRDAGSDARRQN</sequence>
<dbReference type="InterPro" id="IPR050697">
    <property type="entry name" value="Adenylyl/Guanylyl_Cyclase_3/4"/>
</dbReference>
<dbReference type="Gene3D" id="6.10.340.10">
    <property type="match status" value="1"/>
</dbReference>
<dbReference type="SUPFAM" id="SSF158472">
    <property type="entry name" value="HAMP domain-like"/>
    <property type="match status" value="1"/>
</dbReference>
<feature type="domain" description="HAMP" evidence="9">
    <location>
        <begin position="251"/>
        <end position="303"/>
    </location>
</feature>
<dbReference type="Proteomes" id="UP000240424">
    <property type="component" value="Unassembled WGS sequence"/>
</dbReference>
<keyword evidence="3" id="KW-1003">Cell membrane</keyword>
<accession>A0A2U3PCI9</accession>
<proteinExistence type="inferred from homology"/>
<dbReference type="SMART" id="SM00044">
    <property type="entry name" value="CYCc"/>
    <property type="match status" value="1"/>
</dbReference>
<reference evidence="10 11" key="1">
    <citation type="submission" date="2017-01" db="EMBL/GenBank/DDBJ databases">
        <authorList>
            <consortium name="Urmite Genomes"/>
        </authorList>
    </citation>
    <scope>NUCLEOTIDE SEQUENCE [LARGE SCALE GENOMIC DNA]</scope>
    <source>
        <strain evidence="10 11">AB215</strain>
    </source>
</reference>
<evidence type="ECO:0000256" key="3">
    <source>
        <dbReference type="ARBA" id="ARBA00022475"/>
    </source>
</evidence>
<evidence type="ECO:0000313" key="10">
    <source>
        <dbReference type="EMBL" id="SPM41459.1"/>
    </source>
</evidence>
<dbReference type="EMBL" id="FUEZ01000004">
    <property type="protein sequence ID" value="SPM41459.1"/>
    <property type="molecule type" value="Genomic_DNA"/>
</dbReference>
<dbReference type="Pfam" id="PF00211">
    <property type="entry name" value="Guanylate_cyc"/>
    <property type="match status" value="1"/>
</dbReference>
<evidence type="ECO:0000313" key="11">
    <source>
        <dbReference type="Proteomes" id="UP000240424"/>
    </source>
</evidence>
<feature type="transmembrane region" description="Helical" evidence="7">
    <location>
        <begin position="229"/>
        <end position="249"/>
    </location>
</feature>
<dbReference type="InterPro" id="IPR003660">
    <property type="entry name" value="HAMP_dom"/>
</dbReference>
<protein>
    <submittedName>
        <fullName evidence="10">Cyclase</fullName>
    </submittedName>
</protein>
<evidence type="ECO:0000259" key="9">
    <source>
        <dbReference type="PROSITE" id="PS50885"/>
    </source>
</evidence>
<evidence type="ECO:0000256" key="7">
    <source>
        <dbReference type="SAM" id="Phobius"/>
    </source>
</evidence>
<dbReference type="Pfam" id="PF00672">
    <property type="entry name" value="HAMP"/>
    <property type="match status" value="1"/>
</dbReference>
<dbReference type="PROSITE" id="PS50125">
    <property type="entry name" value="GUANYLATE_CYCLASE_2"/>
    <property type="match status" value="1"/>
</dbReference>
<evidence type="ECO:0000256" key="6">
    <source>
        <dbReference type="ARBA" id="ARBA00023136"/>
    </source>
</evidence>
<evidence type="ECO:0000259" key="8">
    <source>
        <dbReference type="PROSITE" id="PS50125"/>
    </source>
</evidence>
<evidence type="ECO:0000256" key="5">
    <source>
        <dbReference type="ARBA" id="ARBA00022989"/>
    </source>
</evidence>
<dbReference type="GO" id="GO:0004016">
    <property type="term" value="F:adenylate cyclase activity"/>
    <property type="evidence" value="ECO:0007669"/>
    <property type="project" value="UniProtKB-ARBA"/>
</dbReference>
<comment type="similarity">
    <text evidence="2">Belongs to the adenylyl cyclase class-3 family.</text>
</comment>
<dbReference type="SMART" id="SM00304">
    <property type="entry name" value="HAMP"/>
    <property type="match status" value="1"/>
</dbReference>
<gene>
    <name evidence="10" type="ORF">MNAB215_3664</name>
</gene>
<evidence type="ECO:0000256" key="1">
    <source>
        <dbReference type="ARBA" id="ARBA00004651"/>
    </source>
</evidence>
<dbReference type="PANTHER" id="PTHR43081">
    <property type="entry name" value="ADENYLATE CYCLASE, TERMINAL-DIFFERENTIATION SPECIFIC-RELATED"/>
    <property type="match status" value="1"/>
</dbReference>
<keyword evidence="4 7" id="KW-0812">Transmembrane</keyword>
<dbReference type="InterPro" id="IPR029787">
    <property type="entry name" value="Nucleotide_cyclase"/>
</dbReference>
<dbReference type="InterPro" id="IPR001054">
    <property type="entry name" value="A/G_cyclase"/>
</dbReference>
<dbReference type="CDD" id="cd06225">
    <property type="entry name" value="HAMP"/>
    <property type="match status" value="1"/>
</dbReference>
<feature type="domain" description="Guanylate cyclase" evidence="8">
    <location>
        <begin position="335"/>
        <end position="458"/>
    </location>
</feature>
<keyword evidence="5 7" id="KW-1133">Transmembrane helix</keyword>
<feature type="transmembrane region" description="Helical" evidence="7">
    <location>
        <begin position="117"/>
        <end position="138"/>
    </location>
</feature>
<dbReference type="AlphaFoldDB" id="A0A2U3PCI9"/>
<dbReference type="GO" id="GO:0006171">
    <property type="term" value="P:cAMP biosynthetic process"/>
    <property type="evidence" value="ECO:0007669"/>
    <property type="project" value="TreeGrafter"/>
</dbReference>
<evidence type="ECO:0000256" key="4">
    <source>
        <dbReference type="ARBA" id="ARBA00022692"/>
    </source>
</evidence>
<organism evidence="10 11">
    <name type="scientific">Mycobacterium numidiamassiliense</name>
    <dbReference type="NCBI Taxonomy" id="1841861"/>
    <lineage>
        <taxon>Bacteria</taxon>
        <taxon>Bacillati</taxon>
        <taxon>Actinomycetota</taxon>
        <taxon>Actinomycetes</taxon>
        <taxon>Mycobacteriales</taxon>
        <taxon>Mycobacteriaceae</taxon>
        <taxon>Mycobacterium</taxon>
    </lineage>
</organism>
<dbReference type="CDD" id="cd07302">
    <property type="entry name" value="CHD"/>
    <property type="match status" value="1"/>
</dbReference>
<keyword evidence="6 7" id="KW-0472">Membrane</keyword>
<dbReference type="SUPFAM" id="SSF55073">
    <property type="entry name" value="Nucleotide cyclase"/>
    <property type="match status" value="1"/>
</dbReference>
<dbReference type="STRING" id="1841861.GCA_900157365_01984"/>
<dbReference type="OrthoDB" id="368920at2"/>
<feature type="transmembrane region" description="Helical" evidence="7">
    <location>
        <begin position="69"/>
        <end position="96"/>
    </location>
</feature>
<dbReference type="GO" id="GO:0005886">
    <property type="term" value="C:plasma membrane"/>
    <property type="evidence" value="ECO:0007669"/>
    <property type="project" value="UniProtKB-SubCell"/>
</dbReference>
<keyword evidence="11" id="KW-1185">Reference proteome</keyword>
<dbReference type="GO" id="GO:0035556">
    <property type="term" value="P:intracellular signal transduction"/>
    <property type="evidence" value="ECO:0007669"/>
    <property type="project" value="InterPro"/>
</dbReference>
<dbReference type="Gene3D" id="3.30.70.1230">
    <property type="entry name" value="Nucleotide cyclase"/>
    <property type="match status" value="1"/>
</dbReference>